<evidence type="ECO:0008006" key="4">
    <source>
        <dbReference type="Google" id="ProtNLM"/>
    </source>
</evidence>
<dbReference type="SUPFAM" id="SSF53335">
    <property type="entry name" value="S-adenosyl-L-methionine-dependent methyltransferases"/>
    <property type="match status" value="1"/>
</dbReference>
<evidence type="ECO:0000313" key="3">
    <source>
        <dbReference type="Proteomes" id="UP000509510"/>
    </source>
</evidence>
<dbReference type="Gene3D" id="3.40.50.150">
    <property type="entry name" value="Vaccinia Virus protein VP39"/>
    <property type="match status" value="1"/>
</dbReference>
<gene>
    <name evidence="2" type="ORF">TRUGW13939_04504</name>
</gene>
<dbReference type="GeneID" id="55992005"/>
<keyword evidence="3" id="KW-1185">Reference proteome</keyword>
<dbReference type="EMBL" id="CP055899">
    <property type="protein sequence ID" value="QKX57392.1"/>
    <property type="molecule type" value="Genomic_DNA"/>
</dbReference>
<dbReference type="GO" id="GO:0003723">
    <property type="term" value="F:RNA binding"/>
    <property type="evidence" value="ECO:0007669"/>
    <property type="project" value="UniProtKB-KW"/>
</dbReference>
<dbReference type="KEGG" id="trg:TRUGW13939_04504"/>
<dbReference type="InterPro" id="IPR029063">
    <property type="entry name" value="SAM-dependent_MTases_sf"/>
</dbReference>
<reference evidence="3" key="1">
    <citation type="submission" date="2020-06" db="EMBL/GenBank/DDBJ databases">
        <title>A chromosome-scale genome assembly of Talaromyces rugulosus W13939.</title>
        <authorList>
            <person name="Wang B."/>
            <person name="Guo L."/>
            <person name="Ye K."/>
            <person name="Wang L."/>
        </authorList>
    </citation>
    <scope>NUCLEOTIDE SEQUENCE [LARGE SCALE GENOMIC DNA]</scope>
    <source>
        <strain evidence="3">W13939</strain>
    </source>
</reference>
<feature type="region of interest" description="Disordered" evidence="1">
    <location>
        <begin position="350"/>
        <end position="377"/>
    </location>
</feature>
<dbReference type="AlphaFoldDB" id="A0A7H8QTT0"/>
<organism evidence="2 3">
    <name type="scientific">Talaromyces rugulosus</name>
    <name type="common">Penicillium rugulosum</name>
    <dbReference type="NCBI Taxonomy" id="121627"/>
    <lineage>
        <taxon>Eukaryota</taxon>
        <taxon>Fungi</taxon>
        <taxon>Dikarya</taxon>
        <taxon>Ascomycota</taxon>
        <taxon>Pezizomycotina</taxon>
        <taxon>Eurotiomycetes</taxon>
        <taxon>Eurotiomycetidae</taxon>
        <taxon>Eurotiales</taxon>
        <taxon>Trichocomaceae</taxon>
        <taxon>Talaromyces</taxon>
        <taxon>Talaromyces sect. Islandici</taxon>
    </lineage>
</organism>
<protein>
    <recommendedName>
        <fullName evidence="4">rRNA adenine N(6)-methyltransferase</fullName>
    </recommendedName>
</protein>
<evidence type="ECO:0000256" key="1">
    <source>
        <dbReference type="SAM" id="MobiDB-lite"/>
    </source>
</evidence>
<accession>A0A7H8QTT0</accession>
<dbReference type="GO" id="GO:0008168">
    <property type="term" value="F:methyltransferase activity"/>
    <property type="evidence" value="ECO:0007669"/>
    <property type="project" value="UniProtKB-KW"/>
</dbReference>
<name>A0A7H8QTT0_TALRU</name>
<dbReference type="Proteomes" id="UP000509510">
    <property type="component" value="Chromosome II"/>
</dbReference>
<dbReference type="OrthoDB" id="16079at2759"/>
<feature type="region of interest" description="Disordered" evidence="1">
    <location>
        <begin position="656"/>
        <end position="675"/>
    </location>
</feature>
<feature type="region of interest" description="Disordered" evidence="1">
    <location>
        <begin position="410"/>
        <end position="432"/>
    </location>
</feature>
<dbReference type="RefSeq" id="XP_035343570.1">
    <property type="nucleotide sequence ID" value="XM_035487677.1"/>
</dbReference>
<evidence type="ECO:0000313" key="2">
    <source>
        <dbReference type="EMBL" id="QKX57392.1"/>
    </source>
</evidence>
<sequence length="744" mass="85065">MSKADIFLLWQHVISAGDAEQRGCLEDWVNFGAASLHYFAASRRFSDSTFISNLQRAVRSASRTLMRTRLLLRGRTRLPFRQCHPAYDLRSSCGIRHCRGLVSAARKPSNEKTISPLGKVWSSNRRIDIASEELCDDVFERVRPYLDDDRPSIILDINPGWGVLSAKLNEKLQPDLHVLVEPRIKLYNRYLEKLATRKGVELYGEDIKYDSASIDWITILEKHVFHTEAAKKKKNILFLTNFSDESVKLVPSSWAQLHTRTLLEHTVLRDWRMRFVGVFDRDDAESIYPHSVGPRKKVAIQNVAAVRHAFYLAEHDNREAISVRGYETVTKSSAAALKRAAEANITTPAGREPVHHEPITEFPVSVNSPDKPRSYTENDLYPSVPLFNHRKDFNAIQDEYVELLEKSGQSVMKQTGKKKTAEKTTGNSTTNGKVSEMKLKKLRTKYNDAYAQYCFHLRNWDNATTLNEHQNKIDRLELNLEAAWMDPTTPPEMLREMNSMLRKLRKAFDVLLDNSTVQAQNLLRPYIDNYRVSSGTSLQLVKGSNLAWDYRPFEPLLIRPGDTFRNSRACSIFYMEPKSPDEILDTLSIKVAHERLVEGIEMAHSVIHSFTTRASEPISFMLQKLFPAETCTDTIKAIPELFRYIPKQLRESAIHAYPSDAGPSGTNQPPPSSDRPLPMSVYDAFEYLPQQKHLNCVSPSVLFKLLRRYMILMPPFARSCLMVHRSLGGTASQTLIRQWPPEDE</sequence>
<proteinExistence type="predicted"/>
<dbReference type="GO" id="GO:0032259">
    <property type="term" value="P:methylation"/>
    <property type="evidence" value="ECO:0007669"/>
    <property type="project" value="UniProtKB-KW"/>
</dbReference>